<feature type="compositionally biased region" description="Pro residues" evidence="1">
    <location>
        <begin position="133"/>
        <end position="147"/>
    </location>
</feature>
<protein>
    <submittedName>
        <fullName evidence="3">Uncharacterized protein</fullName>
    </submittedName>
</protein>
<evidence type="ECO:0000313" key="3">
    <source>
        <dbReference type="EMBL" id="CAI4005911.1"/>
    </source>
</evidence>
<keyword evidence="5" id="KW-1185">Reference proteome</keyword>
<evidence type="ECO:0000256" key="2">
    <source>
        <dbReference type="SAM" id="SignalP"/>
    </source>
</evidence>
<dbReference type="EMBL" id="CAMXCT030003723">
    <property type="protein sequence ID" value="CAL4793223.1"/>
    <property type="molecule type" value="Genomic_DNA"/>
</dbReference>
<feature type="region of interest" description="Disordered" evidence="1">
    <location>
        <begin position="63"/>
        <end position="174"/>
    </location>
</feature>
<feature type="compositionally biased region" description="Low complexity" evidence="1">
    <location>
        <begin position="148"/>
        <end position="160"/>
    </location>
</feature>
<evidence type="ECO:0000313" key="4">
    <source>
        <dbReference type="EMBL" id="CAL4793223.1"/>
    </source>
</evidence>
<keyword evidence="2" id="KW-0732">Signal</keyword>
<name>A0A9P1DAH3_9DINO</name>
<accession>A0A9P1DAH3</accession>
<comment type="caution">
    <text evidence="3">The sequence shown here is derived from an EMBL/GenBank/DDBJ whole genome shotgun (WGS) entry which is preliminary data.</text>
</comment>
<evidence type="ECO:0000313" key="5">
    <source>
        <dbReference type="Proteomes" id="UP001152797"/>
    </source>
</evidence>
<dbReference type="EMBL" id="CAMXCT010003723">
    <property type="protein sequence ID" value="CAI4005911.1"/>
    <property type="molecule type" value="Genomic_DNA"/>
</dbReference>
<sequence length="275" mass="29040">MVRLCWLLWLAVALAAPETPPRPSEPGSGSGSGVPAGAAANNLAGQLAHQIWQILQGSVTAPPGMMSGPSASEAAAPSVGAPGHSAPTHGASSSAPGPLPAATNPPGPTEESEEPPWRRSRSRLPPAAASAEPPAPPPLVSAPPPGPGSAAAVPTPATDVVDVEREPGESRPAVRLDLRACRVCGAQAYQGKSICLNMERDLYKSWKNPSRKRQKTNRGKRRPVWWADNKNKWDPEDPEDDDEGGWEPKAPLYKGHWQDWGDSSSGGRWAWAWVN</sequence>
<feature type="compositionally biased region" description="Pro residues" evidence="1">
    <location>
        <begin position="97"/>
        <end position="108"/>
    </location>
</feature>
<organism evidence="3">
    <name type="scientific">Cladocopium goreaui</name>
    <dbReference type="NCBI Taxonomy" id="2562237"/>
    <lineage>
        <taxon>Eukaryota</taxon>
        <taxon>Sar</taxon>
        <taxon>Alveolata</taxon>
        <taxon>Dinophyceae</taxon>
        <taxon>Suessiales</taxon>
        <taxon>Symbiodiniaceae</taxon>
        <taxon>Cladocopium</taxon>
    </lineage>
</organism>
<dbReference type="AlphaFoldDB" id="A0A9P1DAH3"/>
<reference evidence="3" key="1">
    <citation type="submission" date="2022-10" db="EMBL/GenBank/DDBJ databases">
        <authorList>
            <person name="Chen Y."/>
            <person name="Dougan E. K."/>
            <person name="Chan C."/>
            <person name="Rhodes N."/>
            <person name="Thang M."/>
        </authorList>
    </citation>
    <scope>NUCLEOTIDE SEQUENCE</scope>
</reference>
<proteinExistence type="predicted"/>
<feature type="region of interest" description="Disordered" evidence="1">
    <location>
        <begin position="205"/>
        <end position="268"/>
    </location>
</feature>
<dbReference type="EMBL" id="CAMXCT020003723">
    <property type="protein sequence ID" value="CAL1159286.1"/>
    <property type="molecule type" value="Genomic_DNA"/>
</dbReference>
<feature type="compositionally biased region" description="Basic residues" evidence="1">
    <location>
        <begin position="209"/>
        <end position="223"/>
    </location>
</feature>
<dbReference type="Proteomes" id="UP001152797">
    <property type="component" value="Unassembled WGS sequence"/>
</dbReference>
<feature type="compositionally biased region" description="Acidic residues" evidence="1">
    <location>
        <begin position="236"/>
        <end position="245"/>
    </location>
</feature>
<feature type="compositionally biased region" description="Low complexity" evidence="1">
    <location>
        <begin position="67"/>
        <end position="83"/>
    </location>
</feature>
<feature type="region of interest" description="Disordered" evidence="1">
    <location>
        <begin position="17"/>
        <end position="37"/>
    </location>
</feature>
<feature type="compositionally biased region" description="Low complexity" evidence="1">
    <location>
        <begin position="123"/>
        <end position="132"/>
    </location>
</feature>
<gene>
    <name evidence="3" type="ORF">C1SCF055_LOCUS31596</name>
</gene>
<feature type="compositionally biased region" description="Basic and acidic residues" evidence="1">
    <location>
        <begin position="162"/>
        <end position="174"/>
    </location>
</feature>
<evidence type="ECO:0000256" key="1">
    <source>
        <dbReference type="SAM" id="MobiDB-lite"/>
    </source>
</evidence>
<feature type="chain" id="PRO_5043271251" evidence="2">
    <location>
        <begin position="16"/>
        <end position="275"/>
    </location>
</feature>
<reference evidence="4 5" key="2">
    <citation type="submission" date="2024-05" db="EMBL/GenBank/DDBJ databases">
        <authorList>
            <person name="Chen Y."/>
            <person name="Shah S."/>
            <person name="Dougan E. K."/>
            <person name="Thang M."/>
            <person name="Chan C."/>
        </authorList>
    </citation>
    <scope>NUCLEOTIDE SEQUENCE [LARGE SCALE GENOMIC DNA]</scope>
</reference>
<feature type="signal peptide" evidence="2">
    <location>
        <begin position="1"/>
        <end position="15"/>
    </location>
</feature>